<accession>A0A9P3BFJ5</accession>
<dbReference type="Proteomes" id="UP001043456">
    <property type="component" value="Unassembled WGS sequence"/>
</dbReference>
<gene>
    <name evidence="3" type="ORF">Asppvi_009315</name>
</gene>
<reference evidence="3 4" key="1">
    <citation type="submission" date="2018-10" db="EMBL/GenBank/DDBJ databases">
        <title>Pan-genome distribution and transcriptional activeness of fungal secondary metabolism genes in Aspergillus section Fumigati.</title>
        <authorList>
            <person name="Takahashi H."/>
            <person name="Umemura M."/>
            <person name="Ninomiya A."/>
            <person name="Kusuya Y."/>
            <person name="Urayama S."/>
            <person name="Shimizu M."/>
            <person name="Watanabe A."/>
            <person name="Kamei K."/>
            <person name="Yaguchi T."/>
            <person name="Hagiwara D."/>
        </authorList>
    </citation>
    <scope>NUCLEOTIDE SEQUENCE [LARGE SCALE GENOMIC DNA]</scope>
    <source>
        <strain evidence="3 4">IFM 55266</strain>
    </source>
</reference>
<dbReference type="GeneID" id="67007925"/>
<comment type="caution">
    <text evidence="3">The sequence shown here is derived from an EMBL/GenBank/DDBJ whole genome shotgun (WGS) entry which is preliminary data.</text>
</comment>
<feature type="compositionally biased region" description="Pro residues" evidence="1">
    <location>
        <begin position="220"/>
        <end position="229"/>
    </location>
</feature>
<dbReference type="EMBL" id="BHVY01000007">
    <property type="protein sequence ID" value="GIJ90361.1"/>
    <property type="molecule type" value="Genomic_DNA"/>
</dbReference>
<keyword evidence="4" id="KW-1185">Reference proteome</keyword>
<feature type="region of interest" description="Disordered" evidence="1">
    <location>
        <begin position="216"/>
        <end position="238"/>
    </location>
</feature>
<organism evidence="3 4">
    <name type="scientific">Aspergillus pseudoviridinutans</name>
    <dbReference type="NCBI Taxonomy" id="1517512"/>
    <lineage>
        <taxon>Eukaryota</taxon>
        <taxon>Fungi</taxon>
        <taxon>Dikarya</taxon>
        <taxon>Ascomycota</taxon>
        <taxon>Pezizomycotina</taxon>
        <taxon>Eurotiomycetes</taxon>
        <taxon>Eurotiomycetidae</taxon>
        <taxon>Eurotiales</taxon>
        <taxon>Aspergillaceae</taxon>
        <taxon>Aspergillus</taxon>
        <taxon>Aspergillus subgen. Fumigati</taxon>
    </lineage>
</organism>
<dbReference type="Pfam" id="PF15456">
    <property type="entry name" value="Uds1"/>
    <property type="match status" value="1"/>
</dbReference>
<evidence type="ECO:0000313" key="4">
    <source>
        <dbReference type="Proteomes" id="UP001043456"/>
    </source>
</evidence>
<dbReference type="InterPro" id="IPR029191">
    <property type="entry name" value="Uds1"/>
</dbReference>
<sequence>MRIMQNSQHNSVPTSVNDTLCTRPDVALASPKVPHCNEGTYRQSPAGRMRFQLWPRVKQYALFGTRGKLRPRQLVASQSSPCLLGITTKHSDRVTTISEQHKPLGTARCDVSIPDGTTRFNTTVKPSPIDSPTIPATSPINKRSKTISTAKSPTNPFKNAVLHPVSGPRILPSQAKDAPLQRSPPISKCRDAVAKTAKTDTERSMHPVRLFAVNAEPETTSPPPVPPKSPRTMNRSPKLQQEQCTFTSPLRDFPTSNHGRYFASDTLDTKSPYMSQAIYQCKAPCTFHSAGTLLGRRSSIVHTPTSNCKGQRHTTGEDAAAEVRSAGAISGTPQPIRGIHGRYLSDTSIVQWGRSTRTNGTTSGNSNKGYFSAERRASFMLPFAVAPSGASPLFAPREIECLQRHAKHQAEESKVLNCGEVRALSLELRVLDERCKNIRRIYDSLEFERRGLEERIIRYLRSQSTDGAECRKNMLIRTKAVADLDVSMKGWASKLEQATNRQVYIRQRLAEHVAAASLRDTTDQGLGISDEPNHGTQPGMTLNVVDASRRKMESIKVYADLNLFEEIATLAETERHMELTGYPTKATSCHDILHPF</sequence>
<dbReference type="OrthoDB" id="5429395at2759"/>
<evidence type="ECO:0000256" key="1">
    <source>
        <dbReference type="SAM" id="MobiDB-lite"/>
    </source>
</evidence>
<feature type="domain" description="Up-regulated during septation protein 1" evidence="2">
    <location>
        <begin position="400"/>
        <end position="516"/>
    </location>
</feature>
<proteinExistence type="predicted"/>
<feature type="region of interest" description="Disordered" evidence="1">
    <location>
        <begin position="119"/>
        <end position="158"/>
    </location>
</feature>
<dbReference type="AlphaFoldDB" id="A0A9P3BFJ5"/>
<protein>
    <recommendedName>
        <fullName evidence="2">Up-regulated during septation protein 1 domain-containing protein</fullName>
    </recommendedName>
</protein>
<dbReference type="RefSeq" id="XP_043161107.1">
    <property type="nucleotide sequence ID" value="XM_043305172.1"/>
</dbReference>
<feature type="compositionally biased region" description="Polar residues" evidence="1">
    <location>
        <begin position="134"/>
        <end position="157"/>
    </location>
</feature>
<evidence type="ECO:0000259" key="2">
    <source>
        <dbReference type="Pfam" id="PF15456"/>
    </source>
</evidence>
<evidence type="ECO:0000313" key="3">
    <source>
        <dbReference type="EMBL" id="GIJ90361.1"/>
    </source>
</evidence>
<name>A0A9P3BFJ5_9EURO</name>